<dbReference type="Pfam" id="PF01926">
    <property type="entry name" value="MMR_HSR1"/>
    <property type="match status" value="1"/>
</dbReference>
<dbReference type="AlphaFoldDB" id="X0YGY9"/>
<dbReference type="InterPro" id="IPR005662">
    <property type="entry name" value="GTPase_Era-like"/>
</dbReference>
<evidence type="ECO:0000256" key="1">
    <source>
        <dbReference type="ARBA" id="ARBA00007921"/>
    </source>
</evidence>
<feature type="domain" description="Era-type G" evidence="4">
    <location>
        <begin position="1"/>
        <end position="160"/>
    </location>
</feature>
<dbReference type="EMBL" id="BARS01053012">
    <property type="protein sequence ID" value="GAG47883.1"/>
    <property type="molecule type" value="Genomic_DNA"/>
</dbReference>
<comment type="caution">
    <text evidence="5">The sequence shown here is derived from an EMBL/GenBank/DDBJ whole genome shotgun (WGS) entry which is preliminary data.</text>
</comment>
<dbReference type="InterPro" id="IPR027417">
    <property type="entry name" value="P-loop_NTPase"/>
</dbReference>
<dbReference type="NCBIfam" id="TIGR00231">
    <property type="entry name" value="small_GTP"/>
    <property type="match status" value="1"/>
</dbReference>
<dbReference type="SUPFAM" id="SSF52540">
    <property type="entry name" value="P-loop containing nucleoside triphosphate hydrolases"/>
    <property type="match status" value="1"/>
</dbReference>
<feature type="non-terminal residue" evidence="5">
    <location>
        <position position="1"/>
    </location>
</feature>
<dbReference type="GO" id="GO:0005525">
    <property type="term" value="F:GTP binding"/>
    <property type="evidence" value="ECO:0007669"/>
    <property type="project" value="UniProtKB-KW"/>
</dbReference>
<dbReference type="InterPro" id="IPR030388">
    <property type="entry name" value="G_ERA_dom"/>
</dbReference>
<dbReference type="GO" id="GO:0005829">
    <property type="term" value="C:cytosol"/>
    <property type="evidence" value="ECO:0007669"/>
    <property type="project" value="TreeGrafter"/>
</dbReference>
<dbReference type="FunFam" id="3.40.50.300:FF:000094">
    <property type="entry name" value="GTPase Era"/>
    <property type="match status" value="1"/>
</dbReference>
<proteinExistence type="inferred from homology"/>
<organism evidence="5">
    <name type="scientific">marine sediment metagenome</name>
    <dbReference type="NCBI Taxonomy" id="412755"/>
    <lineage>
        <taxon>unclassified sequences</taxon>
        <taxon>metagenomes</taxon>
        <taxon>ecological metagenomes</taxon>
    </lineage>
</organism>
<accession>X0YGY9</accession>
<name>X0YGY9_9ZZZZ</name>
<dbReference type="InterPro" id="IPR006073">
    <property type="entry name" value="GTP-bd"/>
</dbReference>
<dbReference type="PROSITE" id="PS51713">
    <property type="entry name" value="G_ERA"/>
    <property type="match status" value="1"/>
</dbReference>
<dbReference type="GO" id="GO:0000028">
    <property type="term" value="P:ribosomal small subunit assembly"/>
    <property type="evidence" value="ECO:0007669"/>
    <property type="project" value="TreeGrafter"/>
</dbReference>
<evidence type="ECO:0000259" key="4">
    <source>
        <dbReference type="PROSITE" id="PS51713"/>
    </source>
</evidence>
<keyword evidence="3" id="KW-0342">GTP-binding</keyword>
<dbReference type="GO" id="GO:0019843">
    <property type="term" value="F:rRNA binding"/>
    <property type="evidence" value="ECO:0007669"/>
    <property type="project" value="TreeGrafter"/>
</dbReference>
<dbReference type="InterPro" id="IPR005225">
    <property type="entry name" value="Small_GTP-bd"/>
</dbReference>
<comment type="similarity">
    <text evidence="1">Belongs to the TRAFAC class TrmE-Era-EngA-EngB-Septin-like GTPase superfamily. Era GTPase family.</text>
</comment>
<protein>
    <recommendedName>
        <fullName evidence="4">Era-type G domain-containing protein</fullName>
    </recommendedName>
</protein>
<dbReference type="PANTHER" id="PTHR42698:SF1">
    <property type="entry name" value="GTPASE ERA, MITOCHONDRIAL"/>
    <property type="match status" value="1"/>
</dbReference>
<dbReference type="Gene3D" id="3.30.300.20">
    <property type="match status" value="1"/>
</dbReference>
<dbReference type="Gene3D" id="3.40.50.300">
    <property type="entry name" value="P-loop containing nucleotide triphosphate hydrolases"/>
    <property type="match status" value="1"/>
</dbReference>
<sequence>RPNVGKSTLLNHLIGQKVSITARKPQTTRHRIIGIHSYENTQAIYVDTPGMHTNAKKALNKQLNRTAFNALKEVDVVLFVVTGTRWMPDDDWIVQRLIDIETPVILLINKVDLVREKNSLMPHIQRIAGKMAFSDVIPMAAISGHNVEAVDKCVAKYLPVGEHLFPDDQLTDRTERFFVSEIIREKLIRYLGQEIPHSIAISLDQFEVREDKNIRDISATIWVEREGQK</sequence>
<dbReference type="InterPro" id="IPR015946">
    <property type="entry name" value="KH_dom-like_a/b"/>
</dbReference>
<reference evidence="5" key="1">
    <citation type="journal article" date="2014" name="Front. Microbiol.">
        <title>High frequency of phylogenetically diverse reductive dehalogenase-homologous genes in deep subseafloor sedimentary metagenomes.</title>
        <authorList>
            <person name="Kawai M."/>
            <person name="Futagami T."/>
            <person name="Toyoda A."/>
            <person name="Takaki Y."/>
            <person name="Nishi S."/>
            <person name="Hori S."/>
            <person name="Arai W."/>
            <person name="Tsubouchi T."/>
            <person name="Morono Y."/>
            <person name="Uchiyama I."/>
            <person name="Ito T."/>
            <person name="Fujiyama A."/>
            <person name="Inagaki F."/>
            <person name="Takami H."/>
        </authorList>
    </citation>
    <scope>NUCLEOTIDE SEQUENCE</scope>
    <source>
        <strain evidence="5">Expedition CK06-06</strain>
    </source>
</reference>
<dbReference type="CDD" id="cd22534">
    <property type="entry name" value="KH-II_Era"/>
    <property type="match status" value="1"/>
</dbReference>
<dbReference type="CDD" id="cd04163">
    <property type="entry name" value="Era"/>
    <property type="match status" value="1"/>
</dbReference>
<dbReference type="PANTHER" id="PTHR42698">
    <property type="entry name" value="GTPASE ERA"/>
    <property type="match status" value="1"/>
</dbReference>
<dbReference type="GO" id="GO:0043024">
    <property type="term" value="F:ribosomal small subunit binding"/>
    <property type="evidence" value="ECO:0007669"/>
    <property type="project" value="TreeGrafter"/>
</dbReference>
<dbReference type="NCBIfam" id="NF000908">
    <property type="entry name" value="PRK00089.1"/>
    <property type="match status" value="1"/>
</dbReference>
<feature type="non-terminal residue" evidence="5">
    <location>
        <position position="229"/>
    </location>
</feature>
<gene>
    <name evidence="5" type="ORF">S01H1_78733</name>
</gene>
<dbReference type="NCBIfam" id="TIGR00436">
    <property type="entry name" value="era"/>
    <property type="match status" value="1"/>
</dbReference>
<evidence type="ECO:0000313" key="5">
    <source>
        <dbReference type="EMBL" id="GAG47883.1"/>
    </source>
</evidence>
<keyword evidence="2" id="KW-0547">Nucleotide-binding</keyword>
<evidence type="ECO:0000256" key="3">
    <source>
        <dbReference type="ARBA" id="ARBA00023134"/>
    </source>
</evidence>
<evidence type="ECO:0000256" key="2">
    <source>
        <dbReference type="ARBA" id="ARBA00022741"/>
    </source>
</evidence>